<comment type="caution">
    <text evidence="3">The sequence shown here is derived from an EMBL/GenBank/DDBJ whole genome shotgun (WGS) entry which is preliminary data.</text>
</comment>
<dbReference type="EMBL" id="JAIZAY010000048">
    <property type="protein sequence ID" value="KAJ8019248.1"/>
    <property type="molecule type" value="Genomic_DNA"/>
</dbReference>
<proteinExistence type="predicted"/>
<dbReference type="Proteomes" id="UP001152320">
    <property type="component" value="Unassembled WGS sequence"/>
</dbReference>
<accession>A0A9Q1BBE8</accession>
<feature type="transmembrane region" description="Helical" evidence="2">
    <location>
        <begin position="37"/>
        <end position="65"/>
    </location>
</feature>
<evidence type="ECO:0000313" key="4">
    <source>
        <dbReference type="Proteomes" id="UP001152320"/>
    </source>
</evidence>
<keyword evidence="4" id="KW-1185">Reference proteome</keyword>
<keyword evidence="2" id="KW-0472">Membrane</keyword>
<name>A0A9Q1BBE8_HOLLE</name>
<gene>
    <name evidence="3" type="ORF">HOLleu_42275</name>
</gene>
<sequence length="91" mass="10122">MATPVTVHQVSPDQDVNQISTSVPAVHVRMVEHVRRIALIVTPAFVLIVVIIISLVVILLLCLGCKMRHRHGARMDRSSTGSKYQLLKNKD</sequence>
<reference evidence="3" key="1">
    <citation type="submission" date="2021-10" db="EMBL/GenBank/DDBJ databases">
        <title>Tropical sea cucumber genome reveals ecological adaptation and Cuvierian tubules defense mechanism.</title>
        <authorList>
            <person name="Chen T."/>
        </authorList>
    </citation>
    <scope>NUCLEOTIDE SEQUENCE</scope>
    <source>
        <strain evidence="3">Nanhai2018</strain>
        <tissue evidence="3">Muscle</tissue>
    </source>
</reference>
<evidence type="ECO:0000313" key="3">
    <source>
        <dbReference type="EMBL" id="KAJ8019248.1"/>
    </source>
</evidence>
<organism evidence="3 4">
    <name type="scientific">Holothuria leucospilota</name>
    <name type="common">Black long sea cucumber</name>
    <name type="synonym">Mertensiothuria leucospilota</name>
    <dbReference type="NCBI Taxonomy" id="206669"/>
    <lineage>
        <taxon>Eukaryota</taxon>
        <taxon>Metazoa</taxon>
        <taxon>Echinodermata</taxon>
        <taxon>Eleutherozoa</taxon>
        <taxon>Echinozoa</taxon>
        <taxon>Holothuroidea</taxon>
        <taxon>Aspidochirotacea</taxon>
        <taxon>Aspidochirotida</taxon>
        <taxon>Holothuriidae</taxon>
        <taxon>Holothuria</taxon>
    </lineage>
</organism>
<keyword evidence="2" id="KW-1133">Transmembrane helix</keyword>
<keyword evidence="2" id="KW-0812">Transmembrane</keyword>
<evidence type="ECO:0000256" key="1">
    <source>
        <dbReference type="SAM" id="MobiDB-lite"/>
    </source>
</evidence>
<dbReference type="AlphaFoldDB" id="A0A9Q1BBE8"/>
<evidence type="ECO:0000256" key="2">
    <source>
        <dbReference type="SAM" id="Phobius"/>
    </source>
</evidence>
<protein>
    <submittedName>
        <fullName evidence="3">Uncharacterized protein</fullName>
    </submittedName>
</protein>
<feature type="region of interest" description="Disordered" evidence="1">
    <location>
        <begin position="70"/>
        <end position="91"/>
    </location>
</feature>